<accession>A0A3Q0IS52</accession>
<evidence type="ECO:0000256" key="2">
    <source>
        <dbReference type="ARBA" id="ARBA00006776"/>
    </source>
</evidence>
<feature type="transmembrane region" description="Helical" evidence="13">
    <location>
        <begin position="189"/>
        <end position="211"/>
    </location>
</feature>
<evidence type="ECO:0000313" key="14">
    <source>
        <dbReference type="Proteomes" id="UP000079169"/>
    </source>
</evidence>
<comment type="similarity">
    <text evidence="2">Belongs to the TRAP-alpha family.</text>
</comment>
<keyword evidence="4 13" id="KW-0812">Transmembrane</keyword>
<dbReference type="PANTHER" id="PTHR12924:SF0">
    <property type="entry name" value="TRANSLOCON-ASSOCIATED PROTEIN SUBUNIT ALPHA"/>
    <property type="match status" value="1"/>
</dbReference>
<feature type="region of interest" description="Disordered" evidence="12">
    <location>
        <begin position="250"/>
        <end position="281"/>
    </location>
</feature>
<dbReference type="PaxDb" id="121845-A0A3Q0IS52"/>
<comment type="function">
    <text evidence="9">TRAP proteins are part of a complex whose function is to bind calcium to the ER membrane and thereby regulate the retention of ER resident proteins. May be involved in the recycling of the translocation apparatus after completion of the translocation process or may function as a membrane-bound chaperone facilitating folding of translocated proteins.</text>
</comment>
<organism evidence="14 15">
    <name type="scientific">Diaphorina citri</name>
    <name type="common">Asian citrus psyllid</name>
    <dbReference type="NCBI Taxonomy" id="121845"/>
    <lineage>
        <taxon>Eukaryota</taxon>
        <taxon>Metazoa</taxon>
        <taxon>Ecdysozoa</taxon>
        <taxon>Arthropoda</taxon>
        <taxon>Hexapoda</taxon>
        <taxon>Insecta</taxon>
        <taxon>Pterygota</taxon>
        <taxon>Neoptera</taxon>
        <taxon>Paraneoptera</taxon>
        <taxon>Hemiptera</taxon>
        <taxon>Sternorrhyncha</taxon>
        <taxon>Psylloidea</taxon>
        <taxon>Psyllidae</taxon>
        <taxon>Diaphorininae</taxon>
        <taxon>Diaphorina</taxon>
    </lineage>
</organism>
<dbReference type="AlphaFoldDB" id="A0A3Q0IS52"/>
<keyword evidence="14" id="KW-1185">Reference proteome</keyword>
<evidence type="ECO:0000256" key="5">
    <source>
        <dbReference type="ARBA" id="ARBA00022729"/>
    </source>
</evidence>
<feature type="compositionally biased region" description="Basic residues" evidence="12">
    <location>
        <begin position="270"/>
        <end position="281"/>
    </location>
</feature>
<dbReference type="STRING" id="121845.A0A3Q0IS52"/>
<comment type="subunit">
    <text evidence="10">Heterotetramer of TRAP-alpha, TRAP-beta, TRAP-delta and TRAP-gamma. Interacts with palmitoylated calnexin (CALX), the interaction is required for efficient folding of glycosylated proteins.</text>
</comment>
<proteinExistence type="inferred from homology"/>
<evidence type="ECO:0000256" key="10">
    <source>
        <dbReference type="ARBA" id="ARBA00025854"/>
    </source>
</evidence>
<evidence type="ECO:0000256" key="13">
    <source>
        <dbReference type="SAM" id="Phobius"/>
    </source>
</evidence>
<dbReference type="Pfam" id="PF03896">
    <property type="entry name" value="TRAP_alpha"/>
    <property type="match status" value="1"/>
</dbReference>
<comment type="subcellular location">
    <subcellularLocation>
        <location evidence="1">Endoplasmic reticulum membrane</location>
        <topology evidence="1">Single-pass type I membrane protein</topology>
    </subcellularLocation>
</comment>
<evidence type="ECO:0000256" key="12">
    <source>
        <dbReference type="SAM" id="MobiDB-lite"/>
    </source>
</evidence>
<dbReference type="GO" id="GO:0005789">
    <property type="term" value="C:endoplasmic reticulum membrane"/>
    <property type="evidence" value="ECO:0007669"/>
    <property type="project" value="UniProtKB-SubCell"/>
</dbReference>
<keyword evidence="8 13" id="KW-0472">Membrane</keyword>
<keyword evidence="5" id="KW-0732">Signal</keyword>
<evidence type="ECO:0000256" key="3">
    <source>
        <dbReference type="ARBA" id="ARBA00020280"/>
    </source>
</evidence>
<dbReference type="RefSeq" id="XP_026679109.1">
    <property type="nucleotide sequence ID" value="XM_026823308.1"/>
</dbReference>
<keyword evidence="6" id="KW-0256">Endoplasmic reticulum</keyword>
<sequence>MKYLFLIGLLVFPFIVSTFSGKYLFHKIPTSAGLVNKIVVSASGEPPGFRDPSSSPSSTTVPSVSVSNSSSSITDLPAGSVVEFLVGFTNKGKQDFTLDTLDASLRYPMDFNFYIQNFSTIIYNRIVKPGHEATLGYSFVPAEAVAGRPFGLSVNLQYRDEHNNFFYEGIYNETVNIIEIDEGLDGETFFLYVFLGACVVLLLVIGQHFLYSVGKKRVGTAQSKKQTVETGTKNSKDIDYDWIPKESLNSLKNLTNSPKSPKGKNPVSPRQRKVKRTAGDD</sequence>
<gene>
    <name evidence="15" type="primary">LOC103508798</name>
</gene>
<evidence type="ECO:0000256" key="7">
    <source>
        <dbReference type="ARBA" id="ARBA00022989"/>
    </source>
</evidence>
<evidence type="ECO:0000256" key="1">
    <source>
        <dbReference type="ARBA" id="ARBA00004115"/>
    </source>
</evidence>
<dbReference type="InterPro" id="IPR005595">
    <property type="entry name" value="TRAP_alpha"/>
</dbReference>
<dbReference type="GeneID" id="103508798"/>
<name>A0A3Q0IS52_DIACI</name>
<protein>
    <recommendedName>
        <fullName evidence="3">Translocon-associated protein subunit alpha</fullName>
    </recommendedName>
    <alternativeName>
        <fullName evidence="11">Signal sequence receptor subunit alpha</fullName>
    </alternativeName>
</protein>
<reference evidence="15" key="1">
    <citation type="submission" date="2025-08" db="UniProtKB">
        <authorList>
            <consortium name="RefSeq"/>
        </authorList>
    </citation>
    <scope>IDENTIFICATION</scope>
</reference>
<evidence type="ECO:0000313" key="15">
    <source>
        <dbReference type="RefSeq" id="XP_026679109.1"/>
    </source>
</evidence>
<dbReference type="Proteomes" id="UP000079169">
    <property type="component" value="Unplaced"/>
</dbReference>
<evidence type="ECO:0000256" key="11">
    <source>
        <dbReference type="ARBA" id="ARBA00031071"/>
    </source>
</evidence>
<evidence type="ECO:0000256" key="9">
    <source>
        <dbReference type="ARBA" id="ARBA00025620"/>
    </source>
</evidence>
<evidence type="ECO:0000256" key="4">
    <source>
        <dbReference type="ARBA" id="ARBA00022692"/>
    </source>
</evidence>
<feature type="compositionally biased region" description="Polar residues" evidence="12">
    <location>
        <begin position="250"/>
        <end position="259"/>
    </location>
</feature>
<evidence type="ECO:0000256" key="8">
    <source>
        <dbReference type="ARBA" id="ARBA00023136"/>
    </source>
</evidence>
<dbReference type="PANTHER" id="PTHR12924">
    <property type="entry name" value="TRANSLOCON-ASSOCIATED PROTEIN, ALPHA SUBUNIT"/>
    <property type="match status" value="1"/>
</dbReference>
<dbReference type="KEGG" id="dci:103508798"/>
<keyword evidence="7 13" id="KW-1133">Transmembrane helix</keyword>
<evidence type="ECO:0000256" key="6">
    <source>
        <dbReference type="ARBA" id="ARBA00022824"/>
    </source>
</evidence>